<reference evidence="1" key="1">
    <citation type="submission" date="2021-03" db="EMBL/GenBank/DDBJ databases">
        <authorList>
            <person name="Tagirdzhanova G."/>
        </authorList>
    </citation>
    <scope>NUCLEOTIDE SEQUENCE</scope>
</reference>
<accession>A0A8H3IDJ0</accession>
<dbReference type="AlphaFoldDB" id="A0A8H3IDJ0"/>
<sequence>MLKEMAYGIMGSTRNSFLSTYQTTRPAKCLYFDGASASLWGSGTLDTQMLLVYGNTTGIPTTNSSRPVSWDEYDRARRLCGWIHEQDAGVPGQGIEGIVRMNAGFELIWCNFSSPSLRLVSRLNVSVPLLNHDRTSTVAEQVERPNFPSSAFDLLASADLPIPEVQNSWEREPFLVSQNWDELTSAIRSYSADDLASYREPGIKVLDGDFVNFYSSEYQVFARTIAEQEKEQLNLTSDGFWKGVHSRQERRDALIRLMRRRSEHRVGELSQPDIARFQQSLKRIVSILSQPAEKVSHGNQIDRSIPWSAIHDLVVNNYSKRLLQFRQLLEQDAWTDSWITAKKRFTLLRERSHALLMPYMEYPTNPRLEFSSEQRSRIRKQAQERCKSAYTPGPAYAAPHGEPLPLTHDPIGQAFEEVMEGICSVLISIGYSIEEEWSRTFDRIPDEDDEWEEPLLASILAWQDNIEELTAWLGWAPHWTRCDTLCDWDVSNNKIFIPISDSRLLVYLSN</sequence>
<proteinExistence type="predicted"/>
<name>A0A8H3IDJ0_9LECA</name>
<dbReference type="InterPro" id="IPR038921">
    <property type="entry name" value="YOR389W-like"/>
</dbReference>
<dbReference type="PANTHER" id="PTHR35204:SF1">
    <property type="entry name" value="ENTEROTOXIN"/>
    <property type="match status" value="1"/>
</dbReference>
<protein>
    <submittedName>
        <fullName evidence="1">Uncharacterized protein</fullName>
    </submittedName>
</protein>
<dbReference type="PANTHER" id="PTHR35204">
    <property type="entry name" value="YALI0A21131P"/>
    <property type="match status" value="1"/>
</dbReference>
<gene>
    <name evidence="1" type="ORF">HETSPECPRED_001999</name>
</gene>
<dbReference type="OrthoDB" id="10261782at2759"/>
<evidence type="ECO:0000313" key="2">
    <source>
        <dbReference type="Proteomes" id="UP000664521"/>
    </source>
</evidence>
<comment type="caution">
    <text evidence="1">The sequence shown here is derived from an EMBL/GenBank/DDBJ whole genome shotgun (WGS) entry which is preliminary data.</text>
</comment>
<dbReference type="EMBL" id="CAJPDS010000014">
    <property type="protein sequence ID" value="CAF9914513.1"/>
    <property type="molecule type" value="Genomic_DNA"/>
</dbReference>
<organism evidence="1 2">
    <name type="scientific">Heterodermia speciosa</name>
    <dbReference type="NCBI Taxonomy" id="116794"/>
    <lineage>
        <taxon>Eukaryota</taxon>
        <taxon>Fungi</taxon>
        <taxon>Dikarya</taxon>
        <taxon>Ascomycota</taxon>
        <taxon>Pezizomycotina</taxon>
        <taxon>Lecanoromycetes</taxon>
        <taxon>OSLEUM clade</taxon>
        <taxon>Lecanoromycetidae</taxon>
        <taxon>Caliciales</taxon>
        <taxon>Physciaceae</taxon>
        <taxon>Heterodermia</taxon>
    </lineage>
</organism>
<evidence type="ECO:0000313" key="1">
    <source>
        <dbReference type="EMBL" id="CAF9914513.1"/>
    </source>
</evidence>
<keyword evidence="2" id="KW-1185">Reference proteome</keyword>
<dbReference type="Proteomes" id="UP000664521">
    <property type="component" value="Unassembled WGS sequence"/>
</dbReference>